<gene>
    <name evidence="2" type="ORF">BQ2448_2894</name>
</gene>
<sequence>MVELRINVGVSVVPSKEEIVTAFQSVIQDLFSKGHLCQLVQVLRVINIDNATAYTHTVGDFSAFVHFDDASLFQHPTTTLRDILPSRMNLRTCGIDVTAIRHDYEKEAACVRCHFVGHVEKCPVVQERKRKEVEELIRKGVREGAGMGAEEGQTEVDKQNNNNTIIISNTNNISEAVAPGRSLGTNTLKSWNRFARLEVEDGQEDEDAGQENEDVGQEEEGEEDAGGKADNEDSGMDSEASAGVNVIKIEDEDEDEEDVEDHRESENDGIDEDEVMKEGTGEGEEEVLTAVEEGTATEVEV</sequence>
<name>A0A238FJP9_9BASI</name>
<protein>
    <submittedName>
        <fullName evidence="2">BQ2448_2894 protein</fullName>
    </submittedName>
</protein>
<dbReference type="OrthoDB" id="2539640at2759"/>
<evidence type="ECO:0000256" key="1">
    <source>
        <dbReference type="SAM" id="MobiDB-lite"/>
    </source>
</evidence>
<proteinExistence type="predicted"/>
<feature type="compositionally biased region" description="Acidic residues" evidence="1">
    <location>
        <begin position="250"/>
        <end position="259"/>
    </location>
</feature>
<feature type="compositionally biased region" description="Acidic residues" evidence="1">
    <location>
        <begin position="267"/>
        <end position="286"/>
    </location>
</feature>
<evidence type="ECO:0000313" key="3">
    <source>
        <dbReference type="Proteomes" id="UP000198372"/>
    </source>
</evidence>
<keyword evidence="3" id="KW-1185">Reference proteome</keyword>
<dbReference type="AlphaFoldDB" id="A0A238FJP9"/>
<feature type="compositionally biased region" description="Acidic residues" evidence="1">
    <location>
        <begin position="200"/>
        <end position="224"/>
    </location>
</feature>
<dbReference type="EMBL" id="FMSP01000007">
    <property type="protein sequence ID" value="SCV71306.1"/>
    <property type="molecule type" value="Genomic_DNA"/>
</dbReference>
<reference evidence="3" key="1">
    <citation type="submission" date="2016-09" db="EMBL/GenBank/DDBJ databases">
        <authorList>
            <person name="Jeantristanb JTB J.-T."/>
            <person name="Ricardo R."/>
        </authorList>
    </citation>
    <scope>NUCLEOTIDE SEQUENCE [LARGE SCALE GENOMIC DNA]</scope>
</reference>
<feature type="region of interest" description="Disordered" evidence="1">
    <location>
        <begin position="200"/>
        <end position="286"/>
    </location>
</feature>
<accession>A0A238FJP9</accession>
<dbReference type="Proteomes" id="UP000198372">
    <property type="component" value="Unassembled WGS sequence"/>
</dbReference>
<organism evidence="2 3">
    <name type="scientific">Microbotryum intermedium</name>
    <dbReference type="NCBI Taxonomy" id="269621"/>
    <lineage>
        <taxon>Eukaryota</taxon>
        <taxon>Fungi</taxon>
        <taxon>Dikarya</taxon>
        <taxon>Basidiomycota</taxon>
        <taxon>Pucciniomycotina</taxon>
        <taxon>Microbotryomycetes</taxon>
        <taxon>Microbotryales</taxon>
        <taxon>Microbotryaceae</taxon>
        <taxon>Microbotryum</taxon>
    </lineage>
</organism>
<evidence type="ECO:0000313" key="2">
    <source>
        <dbReference type="EMBL" id="SCV71306.1"/>
    </source>
</evidence>